<gene>
    <name evidence="2" type="ORF">GCM10023093_00950</name>
</gene>
<evidence type="ECO:0000313" key="2">
    <source>
        <dbReference type="EMBL" id="GAA4459632.1"/>
    </source>
</evidence>
<keyword evidence="3" id="KW-1185">Reference proteome</keyword>
<proteinExistence type="predicted"/>
<sequence length="162" mass="17755">MKNILMTLALITFGCAGVEAQINCTVVPKQKVTTQVQQTNQCKLVPKDVCTISPDRRSVTCHKTVDGQNFTPYGRQTTYYGPTGPIPGSKAKFETETVVIKGNDKPDHCTRDEANRTTYCYYKGYRICRDENGFYSTCFAPGNGTVKAGATKLPGNNGVVLK</sequence>
<comment type="caution">
    <text evidence="2">The sequence shown here is derived from an EMBL/GenBank/DDBJ whole genome shotgun (WGS) entry which is preliminary data.</text>
</comment>
<evidence type="ECO:0000256" key="1">
    <source>
        <dbReference type="SAM" id="SignalP"/>
    </source>
</evidence>
<protein>
    <submittedName>
        <fullName evidence="2">Uncharacterized protein</fullName>
    </submittedName>
</protein>
<evidence type="ECO:0000313" key="3">
    <source>
        <dbReference type="Proteomes" id="UP001500067"/>
    </source>
</evidence>
<accession>A0ABP8N4W9</accession>
<organism evidence="2 3">
    <name type="scientific">Nemorincola caseinilytica</name>
    <dbReference type="NCBI Taxonomy" id="2054315"/>
    <lineage>
        <taxon>Bacteria</taxon>
        <taxon>Pseudomonadati</taxon>
        <taxon>Bacteroidota</taxon>
        <taxon>Chitinophagia</taxon>
        <taxon>Chitinophagales</taxon>
        <taxon>Chitinophagaceae</taxon>
        <taxon>Nemorincola</taxon>
    </lineage>
</organism>
<feature type="signal peptide" evidence="1">
    <location>
        <begin position="1"/>
        <end position="20"/>
    </location>
</feature>
<name>A0ABP8N4W9_9BACT</name>
<dbReference type="EMBL" id="BAABFA010000001">
    <property type="protein sequence ID" value="GAA4459632.1"/>
    <property type="molecule type" value="Genomic_DNA"/>
</dbReference>
<reference evidence="3" key="1">
    <citation type="journal article" date="2019" name="Int. J. Syst. Evol. Microbiol.">
        <title>The Global Catalogue of Microorganisms (GCM) 10K type strain sequencing project: providing services to taxonomists for standard genome sequencing and annotation.</title>
        <authorList>
            <consortium name="The Broad Institute Genomics Platform"/>
            <consortium name="The Broad Institute Genome Sequencing Center for Infectious Disease"/>
            <person name="Wu L."/>
            <person name="Ma J."/>
        </authorList>
    </citation>
    <scope>NUCLEOTIDE SEQUENCE [LARGE SCALE GENOMIC DNA]</scope>
    <source>
        <strain evidence="3">JCM 32105</strain>
    </source>
</reference>
<dbReference type="PROSITE" id="PS51257">
    <property type="entry name" value="PROKAR_LIPOPROTEIN"/>
    <property type="match status" value="1"/>
</dbReference>
<dbReference type="Proteomes" id="UP001500067">
    <property type="component" value="Unassembled WGS sequence"/>
</dbReference>
<dbReference type="RefSeq" id="WP_345076852.1">
    <property type="nucleotide sequence ID" value="NZ_BAABFA010000001.1"/>
</dbReference>
<feature type="chain" id="PRO_5046650879" evidence="1">
    <location>
        <begin position="21"/>
        <end position="162"/>
    </location>
</feature>
<keyword evidence="1" id="KW-0732">Signal</keyword>